<protein>
    <submittedName>
        <fullName evidence="2">Uncharacterized protein</fullName>
    </submittedName>
</protein>
<evidence type="ECO:0000313" key="3">
    <source>
        <dbReference type="Proteomes" id="UP000655225"/>
    </source>
</evidence>
<reference evidence="2 3" key="1">
    <citation type="submission" date="2020-04" db="EMBL/GenBank/DDBJ databases">
        <title>Plant Genome Project.</title>
        <authorList>
            <person name="Zhang R.-G."/>
        </authorList>
    </citation>
    <scope>NUCLEOTIDE SEQUENCE [LARGE SCALE GENOMIC DNA]</scope>
    <source>
        <strain evidence="2">YNK0</strain>
        <tissue evidence="2">Leaf</tissue>
    </source>
</reference>
<dbReference type="EMBL" id="JABCRI010000019">
    <property type="protein sequence ID" value="KAF8389501.1"/>
    <property type="molecule type" value="Genomic_DNA"/>
</dbReference>
<feature type="transmembrane region" description="Helical" evidence="1">
    <location>
        <begin position="192"/>
        <end position="210"/>
    </location>
</feature>
<dbReference type="AlphaFoldDB" id="A0A834YLW2"/>
<keyword evidence="3" id="KW-1185">Reference proteome</keyword>
<evidence type="ECO:0000313" key="2">
    <source>
        <dbReference type="EMBL" id="KAF8389501.1"/>
    </source>
</evidence>
<dbReference type="Proteomes" id="UP000655225">
    <property type="component" value="Unassembled WGS sequence"/>
</dbReference>
<organism evidence="2 3">
    <name type="scientific">Tetracentron sinense</name>
    <name type="common">Spur-leaf</name>
    <dbReference type="NCBI Taxonomy" id="13715"/>
    <lineage>
        <taxon>Eukaryota</taxon>
        <taxon>Viridiplantae</taxon>
        <taxon>Streptophyta</taxon>
        <taxon>Embryophyta</taxon>
        <taxon>Tracheophyta</taxon>
        <taxon>Spermatophyta</taxon>
        <taxon>Magnoliopsida</taxon>
        <taxon>Trochodendrales</taxon>
        <taxon>Trochodendraceae</taxon>
        <taxon>Tetracentron</taxon>
    </lineage>
</organism>
<dbReference type="OMA" id="HNIGPEE"/>
<name>A0A834YLW2_TETSI</name>
<keyword evidence="1" id="KW-1133">Transmembrane helix</keyword>
<evidence type="ECO:0000256" key="1">
    <source>
        <dbReference type="SAM" id="Phobius"/>
    </source>
</evidence>
<gene>
    <name evidence="2" type="ORF">HHK36_026196</name>
</gene>
<comment type="caution">
    <text evidence="2">The sequence shown here is derived from an EMBL/GenBank/DDBJ whole genome shotgun (WGS) entry which is preliminary data.</text>
</comment>
<accession>A0A834YLW2</accession>
<sequence>MTMLRNVNMPWHHGERSMSVWDFSDLVGESGKAIHNIGPEEKHIRLHFFNLLVIENWKFSQTEITRTMSAGLSSIHLKYLLITVPSRYACEIKMVHQEDAGLNVEMAKLAFSKGIWSYACKMDGALRKYSPISHPLRSSAMTAVAFIQKVRTISHHRLLVPPELDTITNTIRRTLPRSLVSGKKFSRTSKKWIGNGGLLLLGGVICLSLCRSRLCTKIAMPCLLKKLTKR</sequence>
<proteinExistence type="predicted"/>
<dbReference type="OrthoDB" id="5403181at2759"/>
<keyword evidence="1" id="KW-0812">Transmembrane</keyword>
<keyword evidence="1" id="KW-0472">Membrane</keyword>